<protein>
    <submittedName>
        <fullName evidence="2">Uncharacterized protein</fullName>
    </submittedName>
</protein>
<dbReference type="AlphaFoldDB" id="A0A0R1GMY9"/>
<proteinExistence type="predicted"/>
<dbReference type="Proteomes" id="UP000051461">
    <property type="component" value="Unassembled WGS sequence"/>
</dbReference>
<gene>
    <name evidence="2" type="ORF">FC07_GL000133</name>
</gene>
<reference evidence="2 3" key="1">
    <citation type="journal article" date="2015" name="Genome Announc.">
        <title>Expanding the biotechnology potential of lactobacilli through comparative genomics of 213 strains and associated genera.</title>
        <authorList>
            <person name="Sun Z."/>
            <person name="Harris H.M."/>
            <person name="McCann A."/>
            <person name="Guo C."/>
            <person name="Argimon S."/>
            <person name="Zhang W."/>
            <person name="Yang X."/>
            <person name="Jeffery I.B."/>
            <person name="Cooney J.C."/>
            <person name="Kagawa T.F."/>
            <person name="Liu W."/>
            <person name="Song Y."/>
            <person name="Salvetti E."/>
            <person name="Wrobel A."/>
            <person name="Rasinkangas P."/>
            <person name="Parkhill J."/>
            <person name="Rea M.C."/>
            <person name="O'Sullivan O."/>
            <person name="Ritari J."/>
            <person name="Douillard F.P."/>
            <person name="Paul Ross R."/>
            <person name="Yang R."/>
            <person name="Briner A.E."/>
            <person name="Felis G.E."/>
            <person name="de Vos W.M."/>
            <person name="Barrangou R."/>
            <person name="Klaenhammer T.R."/>
            <person name="Caufield P.W."/>
            <person name="Cui Y."/>
            <person name="Zhang H."/>
            <person name="O'Toole P.W."/>
        </authorList>
    </citation>
    <scope>NUCLEOTIDE SEQUENCE [LARGE SCALE GENOMIC DNA]</scope>
    <source>
        <strain evidence="2 3">DSM 20003</strain>
    </source>
</reference>
<keyword evidence="3" id="KW-1185">Reference proteome</keyword>
<sequence>MQLIVVALFLTTLGVLDLLRLTHCQHFARWHRRLIGVVAVLLILCGLAIHFHHCCLIN</sequence>
<dbReference type="EMBL" id="AZDA01000079">
    <property type="protein sequence ID" value="KRK35406.1"/>
    <property type="molecule type" value="Genomic_DNA"/>
</dbReference>
<keyword evidence="1" id="KW-0472">Membrane</keyword>
<keyword evidence="1" id="KW-1133">Transmembrane helix</keyword>
<organism evidence="2 3">
    <name type="scientific">Loigolactobacillus bifermentans DSM 20003</name>
    <dbReference type="NCBI Taxonomy" id="1423726"/>
    <lineage>
        <taxon>Bacteria</taxon>
        <taxon>Bacillati</taxon>
        <taxon>Bacillota</taxon>
        <taxon>Bacilli</taxon>
        <taxon>Lactobacillales</taxon>
        <taxon>Lactobacillaceae</taxon>
        <taxon>Loigolactobacillus</taxon>
    </lineage>
</organism>
<dbReference type="PATRIC" id="fig|1423726.3.peg.141"/>
<feature type="transmembrane region" description="Helical" evidence="1">
    <location>
        <begin position="34"/>
        <end position="57"/>
    </location>
</feature>
<keyword evidence="1" id="KW-0812">Transmembrane</keyword>
<evidence type="ECO:0000313" key="3">
    <source>
        <dbReference type="Proteomes" id="UP000051461"/>
    </source>
</evidence>
<evidence type="ECO:0000256" key="1">
    <source>
        <dbReference type="SAM" id="Phobius"/>
    </source>
</evidence>
<evidence type="ECO:0000313" key="2">
    <source>
        <dbReference type="EMBL" id="KRK35406.1"/>
    </source>
</evidence>
<accession>A0A0R1GMY9</accession>
<comment type="caution">
    <text evidence="2">The sequence shown here is derived from an EMBL/GenBank/DDBJ whole genome shotgun (WGS) entry which is preliminary data.</text>
</comment>
<dbReference type="STRING" id="1423726.FC07_GL000133"/>
<dbReference type="RefSeq" id="WP_155797791.1">
    <property type="nucleotide sequence ID" value="NZ_AZDA01000079.1"/>
</dbReference>
<name>A0A0R1GMY9_9LACO</name>